<gene>
    <name evidence="1" type="ORF">N7472_009348</name>
</gene>
<keyword evidence="2" id="KW-1185">Reference proteome</keyword>
<protein>
    <submittedName>
        <fullName evidence="1">Uncharacterized protein</fullName>
    </submittedName>
</protein>
<dbReference type="OrthoDB" id="10047078at2759"/>
<organism evidence="1 2">
    <name type="scientific">Penicillium cf. griseofulvum</name>
    <dbReference type="NCBI Taxonomy" id="2972120"/>
    <lineage>
        <taxon>Eukaryota</taxon>
        <taxon>Fungi</taxon>
        <taxon>Dikarya</taxon>
        <taxon>Ascomycota</taxon>
        <taxon>Pezizomycotina</taxon>
        <taxon>Eurotiomycetes</taxon>
        <taxon>Eurotiomycetidae</taxon>
        <taxon>Eurotiales</taxon>
        <taxon>Aspergillaceae</taxon>
        <taxon>Penicillium</taxon>
    </lineage>
</organism>
<evidence type="ECO:0000313" key="2">
    <source>
        <dbReference type="Proteomes" id="UP001150879"/>
    </source>
</evidence>
<reference evidence="1" key="2">
    <citation type="journal article" date="2023" name="IMA Fungus">
        <title>Comparative genomic study of the Penicillium genus elucidates a diverse pangenome and 15 lateral gene transfer events.</title>
        <authorList>
            <person name="Petersen C."/>
            <person name="Sorensen T."/>
            <person name="Nielsen M.R."/>
            <person name="Sondergaard T.E."/>
            <person name="Sorensen J.L."/>
            <person name="Fitzpatrick D.A."/>
            <person name="Frisvad J.C."/>
            <person name="Nielsen K.L."/>
        </authorList>
    </citation>
    <scope>NUCLEOTIDE SEQUENCE</scope>
    <source>
        <strain evidence="1">IBT 16849</strain>
    </source>
</reference>
<sequence>MATERYQLAEVLAVAKIHPFYNPDVDYPPDADTIQRLRELIDQKANPALQEQPLLDKKTLYKVIERLIHDTDRLNTYRQSSYMSITGGGSGGIPMLFAVDAHENRRQRAQMGNLIKLCGMIEPGDWVLSTHMAGGFYRSLDLTTEIMENAGATVLSAGSYMPPTEVARSLADYHVDVLAGDGSQVVQVVHHISMLPQDYRDRINLKKIIYTSEPLTSPQRVFIQTILSGVKILSFLGSSEAGPWAISSPDLTGEHSLTGSSTDFVFDTRSMLIEIVAPSDLDSAAQPDLNPIPLGEPGLVVQTSLQRLRNPLIRYNTGDIGSVHPLPDMASAVIPKADREHLRVLRMRGRDHRFSFKWYGAYFEFDKINDLMQTKEFGILQWQIILDRLETTPQSTLEIRLLKRSQDGVISDDNLRHRIEDFFLMLPENEHLARIVFVSDIEGFERSITARKVIKFIDRWNH</sequence>
<name>A0A9W9M0D5_9EURO</name>
<dbReference type="EMBL" id="JAPQKP010000006">
    <property type="protein sequence ID" value="KAJ5184508.1"/>
    <property type="molecule type" value="Genomic_DNA"/>
</dbReference>
<dbReference type="AlphaFoldDB" id="A0A9W9M0D5"/>
<dbReference type="SUPFAM" id="SSF56801">
    <property type="entry name" value="Acetyl-CoA synthetase-like"/>
    <property type="match status" value="1"/>
</dbReference>
<evidence type="ECO:0000313" key="1">
    <source>
        <dbReference type="EMBL" id="KAJ5184508.1"/>
    </source>
</evidence>
<accession>A0A9W9M0D5</accession>
<dbReference type="PANTHER" id="PTHR43845:SF1">
    <property type="entry name" value="BLR5969 PROTEIN"/>
    <property type="match status" value="1"/>
</dbReference>
<proteinExistence type="predicted"/>
<dbReference type="Gene3D" id="3.40.50.12780">
    <property type="entry name" value="N-terminal domain of ligase-like"/>
    <property type="match status" value="1"/>
</dbReference>
<dbReference type="PANTHER" id="PTHR43845">
    <property type="entry name" value="BLR5969 PROTEIN"/>
    <property type="match status" value="1"/>
</dbReference>
<reference evidence="1" key="1">
    <citation type="submission" date="2022-11" db="EMBL/GenBank/DDBJ databases">
        <authorList>
            <person name="Petersen C."/>
        </authorList>
    </citation>
    <scope>NUCLEOTIDE SEQUENCE</scope>
    <source>
        <strain evidence="1">IBT 16849</strain>
    </source>
</reference>
<dbReference type="InterPro" id="IPR042099">
    <property type="entry name" value="ANL_N_sf"/>
</dbReference>
<dbReference type="Proteomes" id="UP001150879">
    <property type="component" value="Unassembled WGS sequence"/>
</dbReference>
<comment type="caution">
    <text evidence="1">The sequence shown here is derived from an EMBL/GenBank/DDBJ whole genome shotgun (WGS) entry which is preliminary data.</text>
</comment>